<dbReference type="EMBL" id="BPLR01020914">
    <property type="protein sequence ID" value="GIX83903.1"/>
    <property type="molecule type" value="Genomic_DNA"/>
</dbReference>
<evidence type="ECO:0000313" key="1">
    <source>
        <dbReference type="EMBL" id="GIX83903.1"/>
    </source>
</evidence>
<dbReference type="AlphaFoldDB" id="A0AAV4NHB8"/>
<reference evidence="1 2" key="1">
    <citation type="submission" date="2021-06" db="EMBL/GenBank/DDBJ databases">
        <title>Caerostris extrusa draft genome.</title>
        <authorList>
            <person name="Kono N."/>
            <person name="Arakawa K."/>
        </authorList>
    </citation>
    <scope>NUCLEOTIDE SEQUENCE [LARGE SCALE GENOMIC DNA]</scope>
</reference>
<gene>
    <name evidence="1" type="ORF">CEXT_629821</name>
</gene>
<sequence>MYKAPIYKRNYLQDEGEYLQDEDDYLQDEDGYLQDEVEYLQIDDDFFERHKLREDGTQKDETQGQGTNF</sequence>
<dbReference type="Proteomes" id="UP001054945">
    <property type="component" value="Unassembled WGS sequence"/>
</dbReference>
<evidence type="ECO:0000313" key="2">
    <source>
        <dbReference type="Proteomes" id="UP001054945"/>
    </source>
</evidence>
<accession>A0AAV4NHB8</accession>
<keyword evidence="2" id="KW-1185">Reference proteome</keyword>
<proteinExistence type="predicted"/>
<comment type="caution">
    <text evidence="1">The sequence shown here is derived from an EMBL/GenBank/DDBJ whole genome shotgun (WGS) entry which is preliminary data.</text>
</comment>
<protein>
    <submittedName>
        <fullName evidence="1">Uncharacterized protein</fullName>
    </submittedName>
</protein>
<organism evidence="1 2">
    <name type="scientific">Caerostris extrusa</name>
    <name type="common">Bark spider</name>
    <name type="synonym">Caerostris bankana</name>
    <dbReference type="NCBI Taxonomy" id="172846"/>
    <lineage>
        <taxon>Eukaryota</taxon>
        <taxon>Metazoa</taxon>
        <taxon>Ecdysozoa</taxon>
        <taxon>Arthropoda</taxon>
        <taxon>Chelicerata</taxon>
        <taxon>Arachnida</taxon>
        <taxon>Araneae</taxon>
        <taxon>Araneomorphae</taxon>
        <taxon>Entelegynae</taxon>
        <taxon>Araneoidea</taxon>
        <taxon>Araneidae</taxon>
        <taxon>Caerostris</taxon>
    </lineage>
</organism>
<name>A0AAV4NHB8_CAEEX</name>